<feature type="compositionally biased region" description="Polar residues" evidence="1">
    <location>
        <begin position="452"/>
        <end position="468"/>
    </location>
</feature>
<proteinExistence type="predicted"/>
<feature type="compositionally biased region" description="Basic and acidic residues" evidence="1">
    <location>
        <begin position="1"/>
        <end position="14"/>
    </location>
</feature>
<comment type="caution">
    <text evidence="2">The sequence shown here is derived from an EMBL/GenBank/DDBJ whole genome shotgun (WGS) entry which is preliminary data.</text>
</comment>
<dbReference type="Proteomes" id="UP000799429">
    <property type="component" value="Unassembled WGS sequence"/>
</dbReference>
<feature type="region of interest" description="Disordered" evidence="1">
    <location>
        <begin position="351"/>
        <end position="470"/>
    </location>
</feature>
<protein>
    <submittedName>
        <fullName evidence="2">Uncharacterized protein</fullName>
    </submittedName>
</protein>
<feature type="compositionally biased region" description="Polar residues" evidence="1">
    <location>
        <begin position="673"/>
        <end position="693"/>
    </location>
</feature>
<evidence type="ECO:0000313" key="2">
    <source>
        <dbReference type="EMBL" id="KAF2834433.1"/>
    </source>
</evidence>
<reference evidence="2" key="1">
    <citation type="journal article" date="2020" name="Stud. Mycol.">
        <title>101 Dothideomycetes genomes: a test case for predicting lifestyles and emergence of pathogens.</title>
        <authorList>
            <person name="Haridas S."/>
            <person name="Albert R."/>
            <person name="Binder M."/>
            <person name="Bloem J."/>
            <person name="Labutti K."/>
            <person name="Salamov A."/>
            <person name="Andreopoulos B."/>
            <person name="Baker S."/>
            <person name="Barry K."/>
            <person name="Bills G."/>
            <person name="Bluhm B."/>
            <person name="Cannon C."/>
            <person name="Castanera R."/>
            <person name="Culley D."/>
            <person name="Daum C."/>
            <person name="Ezra D."/>
            <person name="Gonzalez J."/>
            <person name="Henrissat B."/>
            <person name="Kuo A."/>
            <person name="Liang C."/>
            <person name="Lipzen A."/>
            <person name="Lutzoni F."/>
            <person name="Magnuson J."/>
            <person name="Mondo S."/>
            <person name="Nolan M."/>
            <person name="Ohm R."/>
            <person name="Pangilinan J."/>
            <person name="Park H.-J."/>
            <person name="Ramirez L."/>
            <person name="Alfaro M."/>
            <person name="Sun H."/>
            <person name="Tritt A."/>
            <person name="Yoshinaga Y."/>
            <person name="Zwiers L.-H."/>
            <person name="Turgeon B."/>
            <person name="Goodwin S."/>
            <person name="Spatafora J."/>
            <person name="Crous P."/>
            <person name="Grigoriev I."/>
        </authorList>
    </citation>
    <scope>NUCLEOTIDE SEQUENCE</scope>
    <source>
        <strain evidence="2">CBS 101060</strain>
    </source>
</reference>
<evidence type="ECO:0000256" key="1">
    <source>
        <dbReference type="SAM" id="MobiDB-lite"/>
    </source>
</evidence>
<feature type="compositionally biased region" description="Basic and acidic residues" evidence="1">
    <location>
        <begin position="367"/>
        <end position="389"/>
    </location>
</feature>
<keyword evidence="3" id="KW-1185">Reference proteome</keyword>
<feature type="compositionally biased region" description="Polar residues" evidence="1">
    <location>
        <begin position="29"/>
        <end position="41"/>
    </location>
</feature>
<gene>
    <name evidence="2" type="ORF">M501DRAFT_1020795</name>
</gene>
<evidence type="ECO:0000313" key="3">
    <source>
        <dbReference type="Proteomes" id="UP000799429"/>
    </source>
</evidence>
<dbReference type="AlphaFoldDB" id="A0A9P4VKG2"/>
<feature type="region of interest" description="Disordered" evidence="1">
    <location>
        <begin position="1"/>
        <end position="49"/>
    </location>
</feature>
<accession>A0A9P4VKG2</accession>
<organism evidence="2 3">
    <name type="scientific">Patellaria atrata CBS 101060</name>
    <dbReference type="NCBI Taxonomy" id="1346257"/>
    <lineage>
        <taxon>Eukaryota</taxon>
        <taxon>Fungi</taxon>
        <taxon>Dikarya</taxon>
        <taxon>Ascomycota</taxon>
        <taxon>Pezizomycotina</taxon>
        <taxon>Dothideomycetes</taxon>
        <taxon>Dothideomycetes incertae sedis</taxon>
        <taxon>Patellariales</taxon>
        <taxon>Patellariaceae</taxon>
        <taxon>Patellaria</taxon>
    </lineage>
</organism>
<feature type="region of interest" description="Disordered" evidence="1">
    <location>
        <begin position="647"/>
        <end position="693"/>
    </location>
</feature>
<feature type="region of interest" description="Disordered" evidence="1">
    <location>
        <begin position="730"/>
        <end position="771"/>
    </location>
</feature>
<feature type="compositionally biased region" description="Low complexity" evidence="1">
    <location>
        <begin position="439"/>
        <end position="449"/>
    </location>
</feature>
<feature type="compositionally biased region" description="Polar residues" evidence="1">
    <location>
        <begin position="730"/>
        <end position="742"/>
    </location>
</feature>
<sequence>MPYHSEHPFPHNDHASYQFSHDGSDEIQPPSNNRASPNTSDTRTKHTHSKITQLINEVNAQFSTGLPPDQVKVGSVVSIVAELPSDYVFLWNLTDNALAKGFLTKTLGFYSRVVDVKWLLDGVEEIVARRRLNEAPANLKRVESIRPASSQGQSAYQQISASQTRPLRPQNNYYTNGFQITERDDTKRPNSGVPYIATPGRFLSVQEAKIHLKYPRWTPPDSPIPETEEEVLECVQQLMEAMLDSSNIQDKRMTKFQMTQYSQEDFEARCWLVYHGMVKLHQNGCTLFPGPDMTERTSTDRNYSFQTRLAELCKLLKHWKCACQDIMDGVKIDHYIAAPTMHNKRKHINKVGNDEKAGHLKKGKAIAKQEKEQEKQIAKHKDDEDTERPSKKRKTAPTSKVTRDKACSPPAGIEDNGDNTGDAKSLPPAHAVLPTPTANNRGRQGVNRNQKLRPQTSGHRSPLSSRRNSPAVLQPIGVNDRQFQPGTQSSFATLGSAYNSQGGDGQTAFAATISSFPQGWQEKRISVYREPNVQLGATVHPQYPPSQNSSTYFGQQGPSQPYLLNDAGLSSQLQDTNTIATSDLFIPCQQLPMDQAFTNSWVNAASPMHHNPNMHNQMLGNTKIFSNGRIQSEEGGVSNHSILHNQMLGNTNNASNKRKRSSDLDVSNHHNLHNQMSGNMNNTGNKRKPSYNQSVTNHLNLHNQMPGNTNNANYNRKCSNEQVVSNHTRLHNQMSGNITNASNKRKRSNEQEDSNYGAHSSPPLILNDINNDDSGILMDDLAEDGFGDGANDAV</sequence>
<dbReference type="OrthoDB" id="3794856at2759"/>
<dbReference type="EMBL" id="MU006119">
    <property type="protein sequence ID" value="KAF2834433.1"/>
    <property type="molecule type" value="Genomic_DNA"/>
</dbReference>
<name>A0A9P4VKG2_9PEZI</name>